<feature type="chain" id="PRO_5008787962" description="LRRNT domain-containing protein" evidence="4">
    <location>
        <begin position="26"/>
        <end position="110"/>
    </location>
</feature>
<keyword evidence="7" id="KW-1185">Reference proteome</keyword>
<reference evidence="5 7" key="2">
    <citation type="journal article" date="2013" name="Nature">
        <title>Insights into bilaterian evolution from three spiralian genomes.</title>
        <authorList>
            <person name="Simakov O."/>
            <person name="Marletaz F."/>
            <person name="Cho S.J."/>
            <person name="Edsinger-Gonzales E."/>
            <person name="Havlak P."/>
            <person name="Hellsten U."/>
            <person name="Kuo D.H."/>
            <person name="Larsson T."/>
            <person name="Lv J."/>
            <person name="Arendt D."/>
            <person name="Savage R."/>
            <person name="Osoegawa K."/>
            <person name="de Jong P."/>
            <person name="Grimwood J."/>
            <person name="Chapman J.A."/>
            <person name="Shapiro H."/>
            <person name="Aerts A."/>
            <person name="Otillar R.P."/>
            <person name="Terry A.Y."/>
            <person name="Boore J.L."/>
            <person name="Grigoriev I.V."/>
            <person name="Lindberg D.R."/>
            <person name="Seaver E.C."/>
            <person name="Weisblat D.A."/>
            <person name="Putnam N.H."/>
            <person name="Rokhsar D.S."/>
        </authorList>
    </citation>
    <scope>NUCLEOTIDE SEQUENCE</scope>
    <source>
        <strain evidence="5 7">I ESC-2004</strain>
    </source>
</reference>
<dbReference type="OrthoDB" id="6122461at2759"/>
<dbReference type="Proteomes" id="UP000014760">
    <property type="component" value="Unassembled WGS sequence"/>
</dbReference>
<evidence type="ECO:0000313" key="6">
    <source>
        <dbReference type="EnsemblMetazoa" id="CapteP48793"/>
    </source>
</evidence>
<feature type="signal peptide" evidence="4">
    <location>
        <begin position="1"/>
        <end position="25"/>
    </location>
</feature>
<keyword evidence="3" id="KW-0677">Repeat</keyword>
<keyword evidence="1" id="KW-0433">Leucine-rich repeat</keyword>
<evidence type="ECO:0000256" key="3">
    <source>
        <dbReference type="ARBA" id="ARBA00022737"/>
    </source>
</evidence>
<gene>
    <name evidence="5" type="ORF">CAPTEDRAFT_48793</name>
</gene>
<feature type="non-terminal residue" evidence="5">
    <location>
        <position position="110"/>
    </location>
</feature>
<name>R7UF79_CAPTE</name>
<dbReference type="Pfam" id="PF13855">
    <property type="entry name" value="LRR_8"/>
    <property type="match status" value="1"/>
</dbReference>
<dbReference type="SUPFAM" id="SSF52058">
    <property type="entry name" value="L domain-like"/>
    <property type="match status" value="1"/>
</dbReference>
<dbReference type="EMBL" id="AMQN01008082">
    <property type="status" value="NOT_ANNOTATED_CDS"/>
    <property type="molecule type" value="Genomic_DNA"/>
</dbReference>
<feature type="non-terminal residue" evidence="5">
    <location>
        <position position="1"/>
    </location>
</feature>
<reference evidence="7" key="1">
    <citation type="submission" date="2012-12" db="EMBL/GenBank/DDBJ databases">
        <authorList>
            <person name="Hellsten U."/>
            <person name="Grimwood J."/>
            <person name="Chapman J.A."/>
            <person name="Shapiro H."/>
            <person name="Aerts A."/>
            <person name="Otillar R.P."/>
            <person name="Terry A.Y."/>
            <person name="Boore J.L."/>
            <person name="Simakov O."/>
            <person name="Marletaz F."/>
            <person name="Cho S.-J."/>
            <person name="Edsinger-Gonzales E."/>
            <person name="Havlak P."/>
            <person name="Kuo D.-H."/>
            <person name="Larsson T."/>
            <person name="Lv J."/>
            <person name="Arendt D."/>
            <person name="Savage R."/>
            <person name="Osoegawa K."/>
            <person name="de Jong P."/>
            <person name="Lindberg D.R."/>
            <person name="Seaver E.C."/>
            <person name="Weisblat D.A."/>
            <person name="Putnam N.H."/>
            <person name="Grigoriev I.V."/>
            <person name="Rokhsar D.S."/>
        </authorList>
    </citation>
    <scope>NUCLEOTIDE SEQUENCE</scope>
    <source>
        <strain evidence="7">I ESC-2004</strain>
    </source>
</reference>
<dbReference type="STRING" id="283909.R7UF79"/>
<evidence type="ECO:0000256" key="4">
    <source>
        <dbReference type="SAM" id="SignalP"/>
    </source>
</evidence>
<dbReference type="PANTHER" id="PTHR24369:SF210">
    <property type="entry name" value="CHAOPTIN-RELATED"/>
    <property type="match status" value="1"/>
</dbReference>
<evidence type="ECO:0000313" key="7">
    <source>
        <dbReference type="Proteomes" id="UP000014760"/>
    </source>
</evidence>
<dbReference type="PANTHER" id="PTHR24369">
    <property type="entry name" value="ANTIGEN BSP, PUTATIVE-RELATED"/>
    <property type="match status" value="1"/>
</dbReference>
<evidence type="ECO:0000256" key="1">
    <source>
        <dbReference type="ARBA" id="ARBA00022614"/>
    </source>
</evidence>
<dbReference type="InterPro" id="IPR001611">
    <property type="entry name" value="Leu-rich_rpt"/>
</dbReference>
<evidence type="ECO:0000256" key="2">
    <source>
        <dbReference type="ARBA" id="ARBA00022729"/>
    </source>
</evidence>
<proteinExistence type="predicted"/>
<keyword evidence="2 4" id="KW-0732">Signal</keyword>
<dbReference type="GO" id="GO:0005886">
    <property type="term" value="C:plasma membrane"/>
    <property type="evidence" value="ECO:0007669"/>
    <property type="project" value="TreeGrafter"/>
</dbReference>
<protein>
    <recommendedName>
        <fullName evidence="8">LRRNT domain-containing protein</fullName>
    </recommendedName>
</protein>
<dbReference type="EMBL" id="KB302153">
    <property type="protein sequence ID" value="ELU04768.1"/>
    <property type="molecule type" value="Genomic_DNA"/>
</dbReference>
<reference evidence="6" key="3">
    <citation type="submission" date="2015-06" db="UniProtKB">
        <authorList>
            <consortium name="EnsemblMetazoa"/>
        </authorList>
    </citation>
    <scope>IDENTIFICATION</scope>
</reference>
<dbReference type="HOGENOM" id="CLU_2177290_0_0_1"/>
<sequence length="110" mass="12130">SPGMVLDIQFAVFAVCCVLNIPVECVTYDRYNHGLSEIPQDIPLDVTSINLNKNSIRSIGANAFSKFTDLQQLNLNQNGIIMIHDDAFSGLQRLETLLLDGNGLQKVPKL</sequence>
<dbReference type="InterPro" id="IPR032675">
    <property type="entry name" value="LRR_dom_sf"/>
</dbReference>
<dbReference type="InterPro" id="IPR050541">
    <property type="entry name" value="LRR_TM_domain-containing"/>
</dbReference>
<dbReference type="EnsemblMetazoa" id="CapteT48793">
    <property type="protein sequence ID" value="CapteP48793"/>
    <property type="gene ID" value="CapteG48793"/>
</dbReference>
<dbReference type="AlphaFoldDB" id="R7UF79"/>
<evidence type="ECO:0000313" key="5">
    <source>
        <dbReference type="EMBL" id="ELU04768.1"/>
    </source>
</evidence>
<evidence type="ECO:0008006" key="8">
    <source>
        <dbReference type="Google" id="ProtNLM"/>
    </source>
</evidence>
<dbReference type="Gene3D" id="3.80.10.10">
    <property type="entry name" value="Ribonuclease Inhibitor"/>
    <property type="match status" value="1"/>
</dbReference>
<accession>R7UF79</accession>
<organism evidence="5">
    <name type="scientific">Capitella teleta</name>
    <name type="common">Polychaete worm</name>
    <dbReference type="NCBI Taxonomy" id="283909"/>
    <lineage>
        <taxon>Eukaryota</taxon>
        <taxon>Metazoa</taxon>
        <taxon>Spiralia</taxon>
        <taxon>Lophotrochozoa</taxon>
        <taxon>Annelida</taxon>
        <taxon>Polychaeta</taxon>
        <taxon>Sedentaria</taxon>
        <taxon>Scolecida</taxon>
        <taxon>Capitellidae</taxon>
        <taxon>Capitella</taxon>
    </lineage>
</organism>